<sequence length="280" mass="29238">MPRPSARRFLTDIDPKRSAFARDVLLATWRSLVPDTLDTPSPLRIRDRLRLFGSERLVLSDRPAASGASAADVVPAASLVHLWSAAHPVDAPGAERSVGVVVRTGLPVVVEALAAALAATAGESDAHGILVLQLDPRDGRLSHALLRAVRRISDLPVALVVHDGDTGATASRMRSCSVLASADGTAAVVASSLGVPVVPLGSAHPDEQADSGPDSEEPIDAGELWVRLRVAATSVGEPDEDALADARVLAFALDAWQRGRADVTAVHDASRRRSGTLVDA</sequence>
<accession>A0ABT2HK26</accession>
<evidence type="ECO:0000313" key="3">
    <source>
        <dbReference type="Proteomes" id="UP001652264"/>
    </source>
</evidence>
<dbReference type="Proteomes" id="UP001652264">
    <property type="component" value="Unassembled WGS sequence"/>
</dbReference>
<gene>
    <name evidence="2" type="ORF">NYQ28_13535</name>
</gene>
<dbReference type="GeneID" id="95322717"/>
<evidence type="ECO:0000256" key="1">
    <source>
        <dbReference type="SAM" id="MobiDB-lite"/>
    </source>
</evidence>
<dbReference type="EMBL" id="JANVAD010000007">
    <property type="protein sequence ID" value="MCS6523591.1"/>
    <property type="molecule type" value="Genomic_DNA"/>
</dbReference>
<keyword evidence="3" id="KW-1185">Reference proteome</keyword>
<name>A0ABT2HK26_9MICO</name>
<feature type="region of interest" description="Disordered" evidence="1">
    <location>
        <begin position="199"/>
        <end position="218"/>
    </location>
</feature>
<evidence type="ECO:0000313" key="2">
    <source>
        <dbReference type="EMBL" id="MCS6523591.1"/>
    </source>
</evidence>
<proteinExistence type="predicted"/>
<comment type="caution">
    <text evidence="2">The sequence shown here is derived from an EMBL/GenBank/DDBJ whole genome shotgun (WGS) entry which is preliminary data.</text>
</comment>
<dbReference type="RefSeq" id="WP_141859878.1">
    <property type="nucleotide sequence ID" value="NZ_BMNV01000009.1"/>
</dbReference>
<protein>
    <submittedName>
        <fullName evidence="2">Uncharacterized protein</fullName>
    </submittedName>
</protein>
<organism evidence="2 3">
    <name type="scientific">Curtobacterium citreum</name>
    <dbReference type="NCBI Taxonomy" id="2036"/>
    <lineage>
        <taxon>Bacteria</taxon>
        <taxon>Bacillati</taxon>
        <taxon>Actinomycetota</taxon>
        <taxon>Actinomycetes</taxon>
        <taxon>Micrococcales</taxon>
        <taxon>Microbacteriaceae</taxon>
        <taxon>Curtobacterium</taxon>
    </lineage>
</organism>
<reference evidence="2 3" key="1">
    <citation type="submission" date="2022-08" db="EMBL/GenBank/DDBJ databases">
        <title>Taxonomy of Curtobacterium flaccumfaciens.</title>
        <authorList>
            <person name="Osdaghi E."/>
            <person name="Taghavi S.M."/>
            <person name="Hamidizade M."/>
            <person name="Abachi H."/>
            <person name="Fazliarab A."/>
            <person name="Baeyen S."/>
            <person name="Portier P."/>
            <person name="Van Vaerenbergh J."/>
            <person name="Jacques M.-A."/>
        </authorList>
    </citation>
    <scope>NUCLEOTIDE SEQUENCE [LARGE SCALE GENOMIC DNA]</scope>
    <source>
        <strain evidence="2 3">LMG8786T</strain>
    </source>
</reference>